<gene>
    <name evidence="1" type="ORF">ACGFZB_37540</name>
</gene>
<evidence type="ECO:0000313" key="1">
    <source>
        <dbReference type="EMBL" id="MFG3016057.1"/>
    </source>
</evidence>
<comment type="caution">
    <text evidence="1">The sequence shown here is derived from an EMBL/GenBank/DDBJ whole genome shotgun (WGS) entry which is preliminary data.</text>
</comment>
<proteinExistence type="predicted"/>
<dbReference type="Proteomes" id="UP001604267">
    <property type="component" value="Unassembled WGS sequence"/>
</dbReference>
<accession>A0ABW7BFX7</accession>
<protein>
    <submittedName>
        <fullName evidence="1">Uncharacterized protein</fullName>
    </submittedName>
</protein>
<dbReference type="RefSeq" id="WP_392824383.1">
    <property type="nucleotide sequence ID" value="NZ_JBICYV010000025.1"/>
</dbReference>
<evidence type="ECO:0000313" key="2">
    <source>
        <dbReference type="Proteomes" id="UP001604267"/>
    </source>
</evidence>
<reference evidence="1 2" key="1">
    <citation type="submission" date="2024-10" db="EMBL/GenBank/DDBJ databases">
        <title>The Natural Products Discovery Center: Release of the First 8490 Sequenced Strains for Exploring Actinobacteria Biosynthetic Diversity.</title>
        <authorList>
            <person name="Kalkreuter E."/>
            <person name="Kautsar S.A."/>
            <person name="Yang D."/>
            <person name="Bader C.D."/>
            <person name="Teijaro C.N."/>
            <person name="Fluegel L."/>
            <person name="Davis C.M."/>
            <person name="Simpson J.R."/>
            <person name="Lauterbach L."/>
            <person name="Steele A.D."/>
            <person name="Gui C."/>
            <person name="Meng S."/>
            <person name="Li G."/>
            <person name="Viehrig K."/>
            <person name="Ye F."/>
            <person name="Su P."/>
            <person name="Kiefer A.F."/>
            <person name="Nichols A."/>
            <person name="Cepeda A.J."/>
            <person name="Yan W."/>
            <person name="Fan B."/>
            <person name="Jiang Y."/>
            <person name="Adhikari A."/>
            <person name="Zheng C.-J."/>
            <person name="Schuster L."/>
            <person name="Cowan T.M."/>
            <person name="Smanski M.J."/>
            <person name="Chevrette M.G."/>
            <person name="De Carvalho L.P.S."/>
            <person name="Shen B."/>
        </authorList>
    </citation>
    <scope>NUCLEOTIDE SEQUENCE [LARGE SCALE GENOMIC DNA]</scope>
    <source>
        <strain evidence="1 2">NPDC048320</strain>
    </source>
</reference>
<keyword evidence="2" id="KW-1185">Reference proteome</keyword>
<dbReference type="EMBL" id="JBICYV010000025">
    <property type="protein sequence ID" value="MFG3016057.1"/>
    <property type="molecule type" value="Genomic_DNA"/>
</dbReference>
<organism evidence="1 2">
    <name type="scientific">Streptomyces cinerochromogenes</name>
    <dbReference type="NCBI Taxonomy" id="66422"/>
    <lineage>
        <taxon>Bacteria</taxon>
        <taxon>Bacillati</taxon>
        <taxon>Actinomycetota</taxon>
        <taxon>Actinomycetes</taxon>
        <taxon>Kitasatosporales</taxon>
        <taxon>Streptomycetaceae</taxon>
        <taxon>Streptomyces</taxon>
    </lineage>
</organism>
<name>A0ABW7BFX7_9ACTN</name>
<sequence length="75" mass="8475">MTDALPFFAEVRVLRASDRPRLEGKLGGVLGITEPPDEATPPAYAVLLDGEEEVYTFLRDEIEPTGQMREQEDYY</sequence>